<keyword evidence="1" id="KW-0732">Signal</keyword>
<dbReference type="InterPro" id="IPR034242">
    <property type="entry name" value="MauL"/>
</dbReference>
<name>A0A370U9S7_9GAMM</name>
<dbReference type="EMBL" id="QKRA01000003">
    <property type="protein sequence ID" value="RDL44539.1"/>
    <property type="molecule type" value="Genomic_DNA"/>
</dbReference>
<dbReference type="OrthoDB" id="9772097at2"/>
<feature type="chain" id="PRO_5016712138" evidence="1">
    <location>
        <begin position="22"/>
        <end position="203"/>
    </location>
</feature>
<evidence type="ECO:0000313" key="3">
    <source>
        <dbReference type="Proteomes" id="UP000254326"/>
    </source>
</evidence>
<comment type="caution">
    <text evidence="2">The sequence shown here is derived from an EMBL/GenBank/DDBJ whole genome shotgun (WGS) entry which is preliminary data.</text>
</comment>
<feature type="signal peptide" evidence="1">
    <location>
        <begin position="1"/>
        <end position="21"/>
    </location>
</feature>
<reference evidence="2 3" key="1">
    <citation type="submission" date="2018-06" db="EMBL/GenBank/DDBJ databases">
        <title>Marinomonas sp. YLB-05 draft genome sequence.</title>
        <authorList>
            <person name="Yu L."/>
            <person name="Tang X."/>
        </authorList>
    </citation>
    <scope>NUCLEOTIDE SEQUENCE [LARGE SCALE GENOMIC DNA]</scope>
    <source>
        <strain evidence="2 3">YLB-05</strain>
    </source>
</reference>
<dbReference type="Proteomes" id="UP000254326">
    <property type="component" value="Unassembled WGS sequence"/>
</dbReference>
<accession>A0A370U9S7</accession>
<dbReference type="Gene3D" id="2.60.40.420">
    <property type="entry name" value="Cupredoxins - blue copper proteins"/>
    <property type="match status" value="1"/>
</dbReference>
<gene>
    <name evidence="2" type="ORF">DN730_09100</name>
</gene>
<dbReference type="SUPFAM" id="SSF49503">
    <property type="entry name" value="Cupredoxins"/>
    <property type="match status" value="1"/>
</dbReference>
<sequence>MQKSLFFAAFLLSAMSMSSLASDIQITVLDNRGEPLKDAVVFLKSDALIATAKPLDGVEMAQQDREFVPGLRVVTRGSGVEFPNRDDVRHHVYSFSPAKTFELKLYIGKPKAPVVFDEEGVIELGCNIHDTMLGWVLVTSTPVYAKTDAEGNVVFKGHKADQYTLDVWHRSFPYGAPYEQSSLAVANDDVSHTIRLSSTGGAF</sequence>
<protein>
    <submittedName>
        <fullName evidence="2">Methylamine utilization protein</fullName>
    </submittedName>
</protein>
<keyword evidence="3" id="KW-1185">Reference proteome</keyword>
<evidence type="ECO:0000313" key="2">
    <source>
        <dbReference type="EMBL" id="RDL44539.1"/>
    </source>
</evidence>
<proteinExistence type="predicted"/>
<dbReference type="CDD" id="cd04221">
    <property type="entry name" value="MauL"/>
    <property type="match status" value="1"/>
</dbReference>
<dbReference type="AlphaFoldDB" id="A0A370U9S7"/>
<evidence type="ECO:0000256" key="1">
    <source>
        <dbReference type="SAM" id="SignalP"/>
    </source>
</evidence>
<organism evidence="2 3">
    <name type="scientific">Marinomonas piezotolerans</name>
    <dbReference type="NCBI Taxonomy" id="2213058"/>
    <lineage>
        <taxon>Bacteria</taxon>
        <taxon>Pseudomonadati</taxon>
        <taxon>Pseudomonadota</taxon>
        <taxon>Gammaproteobacteria</taxon>
        <taxon>Oceanospirillales</taxon>
        <taxon>Oceanospirillaceae</taxon>
        <taxon>Marinomonas</taxon>
    </lineage>
</organism>
<dbReference type="RefSeq" id="WP_115467802.1">
    <property type="nucleotide sequence ID" value="NZ_QKRA01000003.1"/>
</dbReference>
<dbReference type="InterPro" id="IPR008972">
    <property type="entry name" value="Cupredoxin"/>
</dbReference>